<keyword evidence="7 9" id="KW-0472">Membrane</keyword>
<dbReference type="EMBL" id="AAUX01000001">
    <property type="protein sequence ID" value="EAV46913.1"/>
    <property type="molecule type" value="Genomic_DNA"/>
</dbReference>
<dbReference type="AlphaFoldDB" id="A0P5V3"/>
<dbReference type="HAMAP" id="MF_01148">
    <property type="entry name" value="Lnt"/>
    <property type="match status" value="1"/>
</dbReference>
<proteinExistence type="inferred from homology"/>
<keyword evidence="8 9" id="KW-0012">Acyltransferase</keyword>
<comment type="caution">
    <text evidence="9">Lacks conserved residue(s) required for the propagation of feature annotation.</text>
</comment>
<dbReference type="NCBIfam" id="TIGR00546">
    <property type="entry name" value="lnt"/>
    <property type="match status" value="1"/>
</dbReference>
<evidence type="ECO:0000256" key="5">
    <source>
        <dbReference type="ARBA" id="ARBA00022692"/>
    </source>
</evidence>
<keyword evidence="11" id="KW-0449">Lipoprotein</keyword>
<evidence type="ECO:0000256" key="6">
    <source>
        <dbReference type="ARBA" id="ARBA00022989"/>
    </source>
</evidence>
<dbReference type="PANTHER" id="PTHR38686">
    <property type="entry name" value="APOLIPOPROTEIN N-ACYLTRANSFERASE"/>
    <property type="match status" value="1"/>
</dbReference>
<organism evidence="11 12">
    <name type="scientific">Methylophilales bacterium HTCC2181</name>
    <dbReference type="NCBI Taxonomy" id="383631"/>
    <lineage>
        <taxon>Bacteria</taxon>
        <taxon>Pseudomonadati</taxon>
        <taxon>Pseudomonadota</taxon>
        <taxon>Betaproteobacteria</taxon>
        <taxon>Nitrosomonadales</taxon>
        <taxon>OM43 clade</taxon>
    </lineage>
</organism>
<evidence type="ECO:0000256" key="2">
    <source>
        <dbReference type="ARBA" id="ARBA00010065"/>
    </source>
</evidence>
<evidence type="ECO:0000313" key="11">
    <source>
        <dbReference type="EMBL" id="EAV46913.1"/>
    </source>
</evidence>
<evidence type="ECO:0000256" key="8">
    <source>
        <dbReference type="ARBA" id="ARBA00023315"/>
    </source>
</evidence>
<comment type="caution">
    <text evidence="11">The sequence shown here is derived from an EMBL/GenBank/DDBJ whole genome shotgun (WGS) entry which is preliminary data.</text>
</comment>
<protein>
    <recommendedName>
        <fullName evidence="9">Apolipoprotein N-acyltransferase</fullName>
        <shortName evidence="9">ALP N-acyltransferase</shortName>
        <ecNumber evidence="9">2.3.1.269</ecNumber>
    </recommendedName>
</protein>
<keyword evidence="6 9" id="KW-1133">Transmembrane helix</keyword>
<sequence length="381" mass="43563">MSIIVLPALFTLVEWLRSFIFTGFPWLSYGYSQLPDSPLAGYFPITGVHGVTFLVFLSATLLFTIISNHRKSLKLISFFSLTLIWLGGHYFHKIEWTQPFKEPFSVSLIQGNITQDEKWDKALVNQSLKKYIELIERSSNSLIILPETSIPLLFQNLPSSFKKRLHDHARKVEGDVIIGAIEKTNDKYFNSAVSIGKNGEQRYQKFHLVPFGEFIPFKFFLKFIYQNWLNIPFSDLSKGPRFQEPFLHNGIRLAINICYEDVFGYEITKPLPDANILVNLSNDAWYGQSIASKQHLQIAQGRALETGRMMLRSTNTGATAIISPKGKVLDELQLFKEGVLNGYAQGYEGSTFYIRYGNYPIVILCGLLLIICFVKRKNSRF</sequence>
<comment type="catalytic activity">
    <reaction evidence="9">
        <text>N-terminal S-1,2-diacyl-sn-glyceryl-L-cysteinyl-[lipoprotein] + a glycerophospholipid = N-acyl-S-1,2-diacyl-sn-glyceryl-L-cysteinyl-[lipoprotein] + a 2-acyl-sn-glycero-3-phospholipid + H(+)</text>
        <dbReference type="Rhea" id="RHEA:48228"/>
        <dbReference type="Rhea" id="RHEA-COMP:14681"/>
        <dbReference type="Rhea" id="RHEA-COMP:14684"/>
        <dbReference type="ChEBI" id="CHEBI:15378"/>
        <dbReference type="ChEBI" id="CHEBI:136912"/>
        <dbReference type="ChEBI" id="CHEBI:140656"/>
        <dbReference type="ChEBI" id="CHEBI:140657"/>
        <dbReference type="ChEBI" id="CHEBI:140660"/>
        <dbReference type="EC" id="2.3.1.269"/>
    </reaction>
</comment>
<dbReference type="PANTHER" id="PTHR38686:SF1">
    <property type="entry name" value="APOLIPOPROTEIN N-ACYLTRANSFERASE"/>
    <property type="match status" value="1"/>
</dbReference>
<feature type="domain" description="CN hydrolase" evidence="10">
    <location>
        <begin position="109"/>
        <end position="346"/>
    </location>
</feature>
<gene>
    <name evidence="9" type="primary">lnt</name>
    <name evidence="11" type="ORF">MB2181_02530</name>
</gene>
<evidence type="ECO:0000313" key="12">
    <source>
        <dbReference type="Proteomes" id="UP000054262"/>
    </source>
</evidence>
<dbReference type="Pfam" id="PF20154">
    <property type="entry name" value="LNT_N"/>
    <property type="match status" value="1"/>
</dbReference>
<feature type="transmembrane region" description="Helical" evidence="9">
    <location>
        <begin position="356"/>
        <end position="374"/>
    </location>
</feature>
<evidence type="ECO:0000259" key="10">
    <source>
        <dbReference type="PROSITE" id="PS50263"/>
    </source>
</evidence>
<evidence type="ECO:0000256" key="1">
    <source>
        <dbReference type="ARBA" id="ARBA00004651"/>
    </source>
</evidence>
<dbReference type="Proteomes" id="UP000054262">
    <property type="component" value="Unassembled WGS sequence"/>
</dbReference>
<dbReference type="InterPro" id="IPR045378">
    <property type="entry name" value="LNT_N"/>
</dbReference>
<dbReference type="UniPathway" id="UPA00666"/>
<keyword evidence="4 9" id="KW-0808">Transferase</keyword>
<keyword evidence="12" id="KW-1185">Reference proteome</keyword>
<dbReference type="PROSITE" id="PS50263">
    <property type="entry name" value="CN_HYDROLASE"/>
    <property type="match status" value="1"/>
</dbReference>
<feature type="transmembrane region" description="Helical" evidence="9">
    <location>
        <begin position="42"/>
        <end position="66"/>
    </location>
</feature>
<name>A0P5V3_9PROT</name>
<dbReference type="InterPro" id="IPR036526">
    <property type="entry name" value="C-N_Hydrolase_sf"/>
</dbReference>
<keyword evidence="5 9" id="KW-0812">Transmembrane</keyword>
<dbReference type="EC" id="2.3.1.269" evidence="9"/>
<dbReference type="SUPFAM" id="SSF56317">
    <property type="entry name" value="Carbon-nitrogen hydrolase"/>
    <property type="match status" value="1"/>
</dbReference>
<dbReference type="Pfam" id="PF00795">
    <property type="entry name" value="CN_hydrolase"/>
    <property type="match status" value="1"/>
</dbReference>
<dbReference type="Gene3D" id="3.60.110.10">
    <property type="entry name" value="Carbon-nitrogen hydrolase"/>
    <property type="match status" value="1"/>
</dbReference>
<comment type="similarity">
    <text evidence="2 9">Belongs to the CN hydrolase family. Apolipoprotein N-acyltransferase subfamily.</text>
</comment>
<accession>A0P5V3</accession>
<dbReference type="GO" id="GO:0016410">
    <property type="term" value="F:N-acyltransferase activity"/>
    <property type="evidence" value="ECO:0007669"/>
    <property type="project" value="UniProtKB-UniRule"/>
</dbReference>
<keyword evidence="3 9" id="KW-1003">Cell membrane</keyword>
<dbReference type="InterPro" id="IPR004563">
    <property type="entry name" value="Apolipo_AcylTrfase"/>
</dbReference>
<reference evidence="11 12" key="1">
    <citation type="submission" date="2006-11" db="EMBL/GenBank/DDBJ databases">
        <authorList>
            <person name="Giovannoni S."/>
            <person name="Vergin K."/>
            <person name="Ferriera S."/>
            <person name="Johnson J."/>
            <person name="Kravitz S."/>
            <person name="Beeson K."/>
            <person name="Sutton G."/>
            <person name="Rogers Y.-H."/>
            <person name="Friedman R."/>
            <person name="Frazier M."/>
            <person name="Venter J.C."/>
        </authorList>
    </citation>
    <scope>NUCLEOTIDE SEQUENCE [LARGE SCALE GENOMIC DNA]</scope>
    <source>
        <strain evidence="11 12">HTCC2181</strain>
    </source>
</reference>
<dbReference type="CDD" id="cd07571">
    <property type="entry name" value="ALP_N-acyl_transferase"/>
    <property type="match status" value="1"/>
</dbReference>
<feature type="transmembrane region" description="Helical" evidence="9">
    <location>
        <begin position="73"/>
        <end position="91"/>
    </location>
</feature>
<comment type="function">
    <text evidence="9">Catalyzes the phospholipid dependent N-acylation of the N-terminal cysteine of apolipoprotein, the last step in lipoprotein maturation.</text>
</comment>
<comment type="subcellular location">
    <subcellularLocation>
        <location evidence="1 9">Cell membrane</location>
        <topology evidence="1 9">Multi-pass membrane protein</topology>
    </subcellularLocation>
</comment>
<evidence type="ECO:0000256" key="9">
    <source>
        <dbReference type="HAMAP-Rule" id="MF_01148"/>
    </source>
</evidence>
<dbReference type="GO" id="GO:0042158">
    <property type="term" value="P:lipoprotein biosynthetic process"/>
    <property type="evidence" value="ECO:0007669"/>
    <property type="project" value="UniProtKB-UniRule"/>
</dbReference>
<comment type="pathway">
    <text evidence="9">Protein modification; lipoprotein biosynthesis (N-acyl transfer).</text>
</comment>
<evidence type="ECO:0000256" key="7">
    <source>
        <dbReference type="ARBA" id="ARBA00023136"/>
    </source>
</evidence>
<dbReference type="GO" id="GO:0005886">
    <property type="term" value="C:plasma membrane"/>
    <property type="evidence" value="ECO:0007669"/>
    <property type="project" value="UniProtKB-SubCell"/>
</dbReference>
<evidence type="ECO:0000256" key="4">
    <source>
        <dbReference type="ARBA" id="ARBA00022679"/>
    </source>
</evidence>
<evidence type="ECO:0000256" key="3">
    <source>
        <dbReference type="ARBA" id="ARBA00022475"/>
    </source>
</evidence>
<dbReference type="InterPro" id="IPR003010">
    <property type="entry name" value="C-N_Hydrolase"/>
</dbReference>